<proteinExistence type="predicted"/>
<dbReference type="EMBL" id="CAJJDO010000020">
    <property type="protein sequence ID" value="CAD8150400.1"/>
    <property type="molecule type" value="Genomic_DNA"/>
</dbReference>
<evidence type="ECO:0000313" key="1">
    <source>
        <dbReference type="EMBL" id="CAD8150400.1"/>
    </source>
</evidence>
<comment type="caution">
    <text evidence="1">The sequence shown here is derived from an EMBL/GenBank/DDBJ whole genome shotgun (WGS) entry which is preliminary data.</text>
</comment>
<reference evidence="1" key="1">
    <citation type="submission" date="2021-01" db="EMBL/GenBank/DDBJ databases">
        <authorList>
            <consortium name="Genoscope - CEA"/>
            <person name="William W."/>
        </authorList>
    </citation>
    <scope>NUCLEOTIDE SEQUENCE</scope>
</reference>
<dbReference type="Proteomes" id="UP000689195">
    <property type="component" value="Unassembled WGS sequence"/>
</dbReference>
<accession>A0A8S1TD86</accession>
<gene>
    <name evidence="1" type="ORF">PPENT_87.1.T0200241</name>
</gene>
<name>A0A8S1TD86_9CILI</name>
<keyword evidence="2" id="KW-1185">Reference proteome</keyword>
<evidence type="ECO:0000313" key="2">
    <source>
        <dbReference type="Proteomes" id="UP000689195"/>
    </source>
</evidence>
<dbReference type="AlphaFoldDB" id="A0A8S1TD86"/>
<sequence>MKSNDLLQQFNDFRRKLKAQIQSNEITKCPQKNKMKTQSSPQKHNSDIKTKINLTQHQNKIQYRCNTNQAIPKNNQLQSFSKNLQLQCITHEKLQTKEENAQSFKYTNPSDKKEIIAYNLFNQEQLHQFYTTFQSITNEEVKQLPNEYKQLLKQLAQFVNKKLLQ</sequence>
<dbReference type="OrthoDB" id="298632at2759"/>
<protein>
    <submittedName>
        <fullName evidence="1">Uncharacterized protein</fullName>
    </submittedName>
</protein>
<organism evidence="1 2">
    <name type="scientific">Paramecium pentaurelia</name>
    <dbReference type="NCBI Taxonomy" id="43138"/>
    <lineage>
        <taxon>Eukaryota</taxon>
        <taxon>Sar</taxon>
        <taxon>Alveolata</taxon>
        <taxon>Ciliophora</taxon>
        <taxon>Intramacronucleata</taxon>
        <taxon>Oligohymenophorea</taxon>
        <taxon>Peniculida</taxon>
        <taxon>Parameciidae</taxon>
        <taxon>Paramecium</taxon>
    </lineage>
</organism>